<sequence>MTGRLSLSLLIGAIACAIAPMASAHAAEDGEAPSRHCTLSARQVVENFIPLFYEQKDARTAFMRWVAPDYIQHNPGAASGRQAAIDFLQPFFDANPGIEYTVHRVIASDGLVVVHNEARFAPDAPPSAVVDIFRVENCKIVEHWDVVQQMPEKSMNDNGMF</sequence>
<dbReference type="Proteomes" id="UP000460561">
    <property type="component" value="Unassembled WGS sequence"/>
</dbReference>
<feature type="domain" description="SnoaL-like" evidence="2">
    <location>
        <begin position="54"/>
        <end position="143"/>
    </location>
</feature>
<reference evidence="3 4" key="1">
    <citation type="submission" date="2019-12" db="EMBL/GenBank/DDBJ databases">
        <title>Genomic-based taxomic classification of the family Erythrobacteraceae.</title>
        <authorList>
            <person name="Xu L."/>
        </authorList>
    </citation>
    <scope>NUCLEOTIDE SEQUENCE [LARGE SCALE GENOMIC DNA]</scope>
    <source>
        <strain evidence="3 4">DSM 18604</strain>
    </source>
</reference>
<evidence type="ECO:0000259" key="2">
    <source>
        <dbReference type="Pfam" id="PF12680"/>
    </source>
</evidence>
<dbReference type="AlphaFoldDB" id="A0A845ACP6"/>
<organism evidence="3 4">
    <name type="scientific">Altericroceibacterium indicum</name>
    <dbReference type="NCBI Taxonomy" id="374177"/>
    <lineage>
        <taxon>Bacteria</taxon>
        <taxon>Pseudomonadati</taxon>
        <taxon>Pseudomonadota</taxon>
        <taxon>Alphaproteobacteria</taxon>
        <taxon>Sphingomonadales</taxon>
        <taxon>Erythrobacteraceae</taxon>
        <taxon>Altericroceibacterium</taxon>
    </lineage>
</organism>
<evidence type="ECO:0000313" key="3">
    <source>
        <dbReference type="EMBL" id="MXP27013.1"/>
    </source>
</evidence>
<dbReference type="InterPro" id="IPR032710">
    <property type="entry name" value="NTF2-like_dom_sf"/>
</dbReference>
<evidence type="ECO:0000313" key="4">
    <source>
        <dbReference type="Proteomes" id="UP000460561"/>
    </source>
</evidence>
<dbReference type="RefSeq" id="WP_160740209.1">
    <property type="nucleotide sequence ID" value="NZ_WTYQ01000005.1"/>
</dbReference>
<dbReference type="InterPro" id="IPR037401">
    <property type="entry name" value="SnoaL-like"/>
</dbReference>
<evidence type="ECO:0000256" key="1">
    <source>
        <dbReference type="SAM" id="SignalP"/>
    </source>
</evidence>
<accession>A0A845ACP6</accession>
<proteinExistence type="predicted"/>
<gene>
    <name evidence="3" type="ORF">GRI39_13320</name>
</gene>
<dbReference type="SUPFAM" id="SSF54427">
    <property type="entry name" value="NTF2-like"/>
    <property type="match status" value="1"/>
</dbReference>
<feature type="chain" id="PRO_5032591415" evidence="1">
    <location>
        <begin position="27"/>
        <end position="161"/>
    </location>
</feature>
<name>A0A845ACP6_9SPHN</name>
<protein>
    <submittedName>
        <fullName evidence="3">Polyketide cyclase</fullName>
    </submittedName>
</protein>
<dbReference type="OrthoDB" id="9812089at2"/>
<keyword evidence="1" id="KW-0732">Signal</keyword>
<feature type="signal peptide" evidence="1">
    <location>
        <begin position="1"/>
        <end position="26"/>
    </location>
</feature>
<dbReference type="EMBL" id="WTYQ01000005">
    <property type="protein sequence ID" value="MXP27013.1"/>
    <property type="molecule type" value="Genomic_DNA"/>
</dbReference>
<comment type="caution">
    <text evidence="3">The sequence shown here is derived from an EMBL/GenBank/DDBJ whole genome shotgun (WGS) entry which is preliminary data.</text>
</comment>
<keyword evidence="4" id="KW-1185">Reference proteome</keyword>
<dbReference type="PROSITE" id="PS51257">
    <property type="entry name" value="PROKAR_LIPOPROTEIN"/>
    <property type="match status" value="1"/>
</dbReference>
<dbReference type="Gene3D" id="3.10.450.50">
    <property type="match status" value="1"/>
</dbReference>
<dbReference type="Pfam" id="PF12680">
    <property type="entry name" value="SnoaL_2"/>
    <property type="match status" value="1"/>
</dbReference>